<evidence type="ECO:0000313" key="11">
    <source>
        <dbReference type="Proteomes" id="UP000092730"/>
    </source>
</evidence>
<gene>
    <name evidence="10" type="ORF">I302_108576</name>
</gene>
<dbReference type="RefSeq" id="XP_019043143.2">
    <property type="nucleotide sequence ID" value="XM_019194307.2"/>
</dbReference>
<dbReference type="InterPro" id="IPR052202">
    <property type="entry name" value="Yeast_MetPath_Reg"/>
</dbReference>
<dbReference type="Gene3D" id="4.10.240.10">
    <property type="entry name" value="Zn(2)-C6 fungal-type DNA-binding domain"/>
    <property type="match status" value="1"/>
</dbReference>
<protein>
    <recommendedName>
        <fullName evidence="9">Zn(2)-C6 fungal-type domain-containing protein</fullName>
    </recommendedName>
</protein>
<dbReference type="GO" id="GO:0008270">
    <property type="term" value="F:zinc ion binding"/>
    <property type="evidence" value="ECO:0007669"/>
    <property type="project" value="InterPro"/>
</dbReference>
<evidence type="ECO:0000256" key="6">
    <source>
        <dbReference type="ARBA" id="ARBA00023163"/>
    </source>
</evidence>
<evidence type="ECO:0000313" key="10">
    <source>
        <dbReference type="EMBL" id="WVW86527.1"/>
    </source>
</evidence>
<reference evidence="10" key="2">
    <citation type="submission" date="2024-02" db="EMBL/GenBank/DDBJ databases">
        <title>Comparative genomics of Cryptococcus and Kwoniella reveals pathogenesis evolution and contrasting modes of karyotype evolution via chromosome fusion or intercentromeric recombination.</title>
        <authorList>
            <person name="Coelho M.A."/>
            <person name="David-Palma M."/>
            <person name="Shea T."/>
            <person name="Bowers K."/>
            <person name="McGinley-Smith S."/>
            <person name="Mohammad A.W."/>
            <person name="Gnirke A."/>
            <person name="Yurkov A.M."/>
            <person name="Nowrousian M."/>
            <person name="Sun S."/>
            <person name="Cuomo C.A."/>
            <person name="Heitman J."/>
        </authorList>
    </citation>
    <scope>NUCLEOTIDE SEQUENCE</scope>
    <source>
        <strain evidence="10">CBS 10118</strain>
    </source>
</reference>
<sequence length="343" mass="38096">MTSVQAPRKKRRVSIVTASANTAPDQTISGDETNTGDSDRKIRTSTACRVCRKRKVRCQSGMMSNEGEIGPCSYCVGIDQPGECSYAPPKDRAAFSREYVSKLEKRMALMERQLDKIQPLLDAFQNESLLLNPSVPLPSPSSRPGPITLLKQNATGHISPSLPQRPSVQTDPMGGQDSDTTSEGSSTSPLREHRPSLADEEYGLSLYDENGKPRWIGSHNTFSILNAVSRNHSTTTSRPTTTHEPLAHKPLQQQWALYAGSLTEIPRQPKPTFTLPTESLTFPSKEYAHQLYEAYFEHLYPIMPIMSIRRAREGLDKVFQEKDSLHRIPNEQGDAVSTAYPLG</sequence>
<evidence type="ECO:0000256" key="7">
    <source>
        <dbReference type="ARBA" id="ARBA00023242"/>
    </source>
</evidence>
<evidence type="ECO:0000259" key="9">
    <source>
        <dbReference type="PROSITE" id="PS50048"/>
    </source>
</evidence>
<keyword evidence="6" id="KW-0804">Transcription</keyword>
<evidence type="ECO:0000256" key="3">
    <source>
        <dbReference type="ARBA" id="ARBA00022833"/>
    </source>
</evidence>
<dbReference type="PANTHER" id="PTHR47782">
    <property type="entry name" value="ZN(II)2CYS6 TRANSCRIPTION FACTOR (EUROFUNG)-RELATED"/>
    <property type="match status" value="1"/>
</dbReference>
<organism evidence="10 11">
    <name type="scientific">Kwoniella bestiolae CBS 10118</name>
    <dbReference type="NCBI Taxonomy" id="1296100"/>
    <lineage>
        <taxon>Eukaryota</taxon>
        <taxon>Fungi</taxon>
        <taxon>Dikarya</taxon>
        <taxon>Basidiomycota</taxon>
        <taxon>Agaricomycotina</taxon>
        <taxon>Tremellomycetes</taxon>
        <taxon>Tremellales</taxon>
        <taxon>Cryptococcaceae</taxon>
        <taxon>Kwoniella</taxon>
    </lineage>
</organism>
<feature type="compositionally biased region" description="Polar residues" evidence="8">
    <location>
        <begin position="16"/>
        <end position="36"/>
    </location>
</feature>
<dbReference type="GO" id="GO:0000981">
    <property type="term" value="F:DNA-binding transcription factor activity, RNA polymerase II-specific"/>
    <property type="evidence" value="ECO:0007669"/>
    <property type="project" value="InterPro"/>
</dbReference>
<dbReference type="Pfam" id="PF00172">
    <property type="entry name" value="Zn_clus"/>
    <property type="match status" value="1"/>
</dbReference>
<feature type="region of interest" description="Disordered" evidence="8">
    <location>
        <begin position="156"/>
        <end position="198"/>
    </location>
</feature>
<dbReference type="AlphaFoldDB" id="A0AAJ8KFT3"/>
<dbReference type="InterPro" id="IPR036864">
    <property type="entry name" value="Zn2-C6_fun-type_DNA-bd_sf"/>
</dbReference>
<reference evidence="10" key="1">
    <citation type="submission" date="2013-07" db="EMBL/GenBank/DDBJ databases">
        <authorList>
            <consortium name="The Broad Institute Genome Sequencing Platform"/>
            <person name="Cuomo C."/>
            <person name="Litvintseva A."/>
            <person name="Chen Y."/>
            <person name="Heitman J."/>
            <person name="Sun S."/>
            <person name="Springer D."/>
            <person name="Dromer F."/>
            <person name="Young S.K."/>
            <person name="Zeng Q."/>
            <person name="Gargeya S."/>
            <person name="Fitzgerald M."/>
            <person name="Abouelleil A."/>
            <person name="Alvarado L."/>
            <person name="Berlin A.M."/>
            <person name="Chapman S.B."/>
            <person name="Dewar J."/>
            <person name="Goldberg J."/>
            <person name="Griggs A."/>
            <person name="Gujja S."/>
            <person name="Hansen M."/>
            <person name="Howarth C."/>
            <person name="Imamovic A."/>
            <person name="Larimer J."/>
            <person name="McCowan C."/>
            <person name="Murphy C."/>
            <person name="Pearson M."/>
            <person name="Priest M."/>
            <person name="Roberts A."/>
            <person name="Saif S."/>
            <person name="Shea T."/>
            <person name="Sykes S."/>
            <person name="Wortman J."/>
            <person name="Nusbaum C."/>
            <person name="Birren B."/>
        </authorList>
    </citation>
    <scope>NUCLEOTIDE SEQUENCE</scope>
    <source>
        <strain evidence="10">CBS 10118</strain>
    </source>
</reference>
<keyword evidence="11" id="KW-1185">Reference proteome</keyword>
<keyword evidence="2" id="KW-0479">Metal-binding</keyword>
<evidence type="ECO:0000256" key="8">
    <source>
        <dbReference type="SAM" id="MobiDB-lite"/>
    </source>
</evidence>
<feature type="compositionally biased region" description="Polar residues" evidence="8">
    <location>
        <begin position="156"/>
        <end position="170"/>
    </location>
</feature>
<name>A0AAJ8KFT3_9TREE</name>
<dbReference type="KEGG" id="kbi:30212113"/>
<keyword evidence="7" id="KW-0539">Nucleus</keyword>
<dbReference type="SUPFAM" id="SSF57701">
    <property type="entry name" value="Zn2/Cys6 DNA-binding domain"/>
    <property type="match status" value="1"/>
</dbReference>
<proteinExistence type="predicted"/>
<dbReference type="PANTHER" id="PTHR47782:SF12">
    <property type="entry name" value="ZN(II)2CYS6 TRANSCRIPTION FACTOR (EUROFUNG)"/>
    <property type="match status" value="1"/>
</dbReference>
<keyword evidence="3" id="KW-0862">Zinc</keyword>
<evidence type="ECO:0000256" key="5">
    <source>
        <dbReference type="ARBA" id="ARBA00023125"/>
    </source>
</evidence>
<dbReference type="SMART" id="SM00066">
    <property type="entry name" value="GAL4"/>
    <property type="match status" value="1"/>
</dbReference>
<comment type="subcellular location">
    <subcellularLocation>
        <location evidence="1">Nucleus</location>
    </subcellularLocation>
</comment>
<dbReference type="Proteomes" id="UP000092730">
    <property type="component" value="Chromosome 8"/>
</dbReference>
<keyword evidence="5" id="KW-0238">DNA-binding</keyword>
<dbReference type="PROSITE" id="PS50048">
    <property type="entry name" value="ZN2_CY6_FUNGAL_2"/>
    <property type="match status" value="1"/>
</dbReference>
<dbReference type="GO" id="GO:0043565">
    <property type="term" value="F:sequence-specific DNA binding"/>
    <property type="evidence" value="ECO:0007669"/>
    <property type="project" value="TreeGrafter"/>
</dbReference>
<dbReference type="GeneID" id="30212113"/>
<keyword evidence="4" id="KW-0805">Transcription regulation</keyword>
<accession>A0AAJ8KFT3</accession>
<dbReference type="EMBL" id="CP144548">
    <property type="protein sequence ID" value="WVW86527.1"/>
    <property type="molecule type" value="Genomic_DNA"/>
</dbReference>
<dbReference type="GO" id="GO:0045944">
    <property type="term" value="P:positive regulation of transcription by RNA polymerase II"/>
    <property type="evidence" value="ECO:0007669"/>
    <property type="project" value="TreeGrafter"/>
</dbReference>
<dbReference type="CDD" id="cd00067">
    <property type="entry name" value="GAL4"/>
    <property type="match status" value="1"/>
</dbReference>
<dbReference type="InterPro" id="IPR001138">
    <property type="entry name" value="Zn2Cys6_DnaBD"/>
</dbReference>
<evidence type="ECO:0000256" key="2">
    <source>
        <dbReference type="ARBA" id="ARBA00022723"/>
    </source>
</evidence>
<evidence type="ECO:0000256" key="1">
    <source>
        <dbReference type="ARBA" id="ARBA00004123"/>
    </source>
</evidence>
<feature type="region of interest" description="Disordered" evidence="8">
    <location>
        <begin position="1"/>
        <end position="39"/>
    </location>
</feature>
<evidence type="ECO:0000256" key="4">
    <source>
        <dbReference type="ARBA" id="ARBA00023015"/>
    </source>
</evidence>
<feature type="domain" description="Zn(2)-C6 fungal-type" evidence="9">
    <location>
        <begin position="47"/>
        <end position="86"/>
    </location>
</feature>
<dbReference type="GO" id="GO:0005634">
    <property type="term" value="C:nucleus"/>
    <property type="evidence" value="ECO:0007669"/>
    <property type="project" value="UniProtKB-SubCell"/>
</dbReference>
<feature type="compositionally biased region" description="Low complexity" evidence="8">
    <location>
        <begin position="174"/>
        <end position="188"/>
    </location>
</feature>